<dbReference type="AlphaFoldDB" id="B4PY84"/>
<dbReference type="KEGG" id="dya:Dyak_GE16495"/>
<dbReference type="InterPro" id="IPR008984">
    <property type="entry name" value="SMAD_FHA_dom_sf"/>
</dbReference>
<evidence type="ECO:0000313" key="3">
    <source>
        <dbReference type="Proteomes" id="UP000002282"/>
    </source>
</evidence>
<dbReference type="SMR" id="B4PY84"/>
<evidence type="ECO:0000259" key="1">
    <source>
        <dbReference type="PROSITE" id="PS50006"/>
    </source>
</evidence>
<dbReference type="HOGENOM" id="CLU_135232_1_0_1"/>
<evidence type="ECO:0000313" key="2">
    <source>
        <dbReference type="EMBL" id="EDX00957.1"/>
    </source>
</evidence>
<reference evidence="2 3" key="1">
    <citation type="journal article" date="2007" name="Nature">
        <title>Evolution of genes and genomes on the Drosophila phylogeny.</title>
        <authorList>
            <consortium name="Drosophila 12 Genomes Consortium"/>
            <person name="Clark A.G."/>
            <person name="Eisen M.B."/>
            <person name="Smith D.R."/>
            <person name="Bergman C.M."/>
            <person name="Oliver B."/>
            <person name="Markow T.A."/>
            <person name="Kaufman T.C."/>
            <person name="Kellis M."/>
            <person name="Gelbart W."/>
            <person name="Iyer V.N."/>
            <person name="Pollard D.A."/>
            <person name="Sackton T.B."/>
            <person name="Larracuente A.M."/>
            <person name="Singh N.D."/>
            <person name="Abad J.P."/>
            <person name="Abt D.N."/>
            <person name="Adryan B."/>
            <person name="Aguade M."/>
            <person name="Akashi H."/>
            <person name="Anderson W.W."/>
            <person name="Aquadro C.F."/>
            <person name="Ardell D.H."/>
            <person name="Arguello R."/>
            <person name="Artieri C.G."/>
            <person name="Barbash D.A."/>
            <person name="Barker D."/>
            <person name="Barsanti P."/>
            <person name="Batterham P."/>
            <person name="Batzoglou S."/>
            <person name="Begun D."/>
            <person name="Bhutkar A."/>
            <person name="Blanco E."/>
            <person name="Bosak S.A."/>
            <person name="Bradley R.K."/>
            <person name="Brand A.D."/>
            <person name="Brent M.R."/>
            <person name="Brooks A.N."/>
            <person name="Brown R.H."/>
            <person name="Butlin R.K."/>
            <person name="Caggese C."/>
            <person name="Calvi B.R."/>
            <person name="Bernardo de Carvalho A."/>
            <person name="Caspi A."/>
            <person name="Castrezana S."/>
            <person name="Celniker S.E."/>
            <person name="Chang J.L."/>
            <person name="Chapple C."/>
            <person name="Chatterji S."/>
            <person name="Chinwalla A."/>
            <person name="Civetta A."/>
            <person name="Clifton S.W."/>
            <person name="Comeron J.M."/>
            <person name="Costello J.C."/>
            <person name="Coyne J.A."/>
            <person name="Daub J."/>
            <person name="David R.G."/>
            <person name="Delcher A.L."/>
            <person name="Delehaunty K."/>
            <person name="Do C.B."/>
            <person name="Ebling H."/>
            <person name="Edwards K."/>
            <person name="Eickbush T."/>
            <person name="Evans J.D."/>
            <person name="Filipski A."/>
            <person name="Findeiss S."/>
            <person name="Freyhult E."/>
            <person name="Fulton L."/>
            <person name="Fulton R."/>
            <person name="Garcia A.C."/>
            <person name="Gardiner A."/>
            <person name="Garfield D.A."/>
            <person name="Garvin B.E."/>
            <person name="Gibson G."/>
            <person name="Gilbert D."/>
            <person name="Gnerre S."/>
            <person name="Godfrey J."/>
            <person name="Good R."/>
            <person name="Gotea V."/>
            <person name="Gravely B."/>
            <person name="Greenberg A.J."/>
            <person name="Griffiths-Jones S."/>
            <person name="Gross S."/>
            <person name="Guigo R."/>
            <person name="Gustafson E.A."/>
            <person name="Haerty W."/>
            <person name="Hahn M.W."/>
            <person name="Halligan D.L."/>
            <person name="Halpern A.L."/>
            <person name="Halter G.M."/>
            <person name="Han M.V."/>
            <person name="Heger A."/>
            <person name="Hillier L."/>
            <person name="Hinrichs A.S."/>
            <person name="Holmes I."/>
            <person name="Hoskins R.A."/>
            <person name="Hubisz M.J."/>
            <person name="Hultmark D."/>
            <person name="Huntley M.A."/>
            <person name="Jaffe D.B."/>
            <person name="Jagadeeshan S."/>
            <person name="Jeck W.R."/>
            <person name="Johnson J."/>
            <person name="Jones C.D."/>
            <person name="Jordan W.C."/>
            <person name="Karpen G.H."/>
            <person name="Kataoka E."/>
            <person name="Keightley P.D."/>
            <person name="Kheradpour P."/>
            <person name="Kirkness E.F."/>
            <person name="Koerich L.B."/>
            <person name="Kristiansen K."/>
            <person name="Kudrna D."/>
            <person name="Kulathinal R.J."/>
            <person name="Kumar S."/>
            <person name="Kwok R."/>
            <person name="Lander E."/>
            <person name="Langley C.H."/>
            <person name="Lapoint R."/>
            <person name="Lazzaro B.P."/>
            <person name="Lee S.J."/>
            <person name="Levesque L."/>
            <person name="Li R."/>
            <person name="Lin C.F."/>
            <person name="Lin M.F."/>
            <person name="Lindblad-Toh K."/>
            <person name="Llopart A."/>
            <person name="Long M."/>
            <person name="Low L."/>
            <person name="Lozovsky E."/>
            <person name="Lu J."/>
            <person name="Luo M."/>
            <person name="Machado C.A."/>
            <person name="Makalowski W."/>
            <person name="Marzo M."/>
            <person name="Matsuda M."/>
            <person name="Matzkin L."/>
            <person name="McAllister B."/>
            <person name="McBride C.S."/>
            <person name="McKernan B."/>
            <person name="McKernan K."/>
            <person name="Mendez-Lago M."/>
            <person name="Minx P."/>
            <person name="Mollenhauer M.U."/>
            <person name="Montooth K."/>
            <person name="Mount S.M."/>
            <person name="Mu X."/>
            <person name="Myers E."/>
            <person name="Negre B."/>
            <person name="Newfeld S."/>
            <person name="Nielsen R."/>
            <person name="Noor M.A."/>
            <person name="O'Grady P."/>
            <person name="Pachter L."/>
            <person name="Papaceit M."/>
            <person name="Parisi M.J."/>
            <person name="Parisi M."/>
            <person name="Parts L."/>
            <person name="Pedersen J.S."/>
            <person name="Pesole G."/>
            <person name="Phillippy A.M."/>
            <person name="Ponting C.P."/>
            <person name="Pop M."/>
            <person name="Porcelli D."/>
            <person name="Powell J.R."/>
            <person name="Prohaska S."/>
            <person name="Pruitt K."/>
            <person name="Puig M."/>
            <person name="Quesneville H."/>
            <person name="Ram K.R."/>
            <person name="Rand D."/>
            <person name="Rasmussen M.D."/>
            <person name="Reed L.K."/>
            <person name="Reenan R."/>
            <person name="Reily A."/>
            <person name="Remington K.A."/>
            <person name="Rieger T.T."/>
            <person name="Ritchie M.G."/>
            <person name="Robin C."/>
            <person name="Rogers Y.H."/>
            <person name="Rohde C."/>
            <person name="Rozas J."/>
            <person name="Rubenfield M.J."/>
            <person name="Ruiz A."/>
            <person name="Russo S."/>
            <person name="Salzberg S.L."/>
            <person name="Sanchez-Gracia A."/>
            <person name="Saranga D.J."/>
            <person name="Sato H."/>
            <person name="Schaeffer S.W."/>
            <person name="Schatz M.C."/>
            <person name="Schlenke T."/>
            <person name="Schwartz R."/>
            <person name="Segarra C."/>
            <person name="Singh R.S."/>
            <person name="Sirot L."/>
            <person name="Sirota M."/>
            <person name="Sisneros N.B."/>
            <person name="Smith C.D."/>
            <person name="Smith T.F."/>
            <person name="Spieth J."/>
            <person name="Stage D.E."/>
            <person name="Stark A."/>
            <person name="Stephan W."/>
            <person name="Strausberg R.L."/>
            <person name="Strempel S."/>
            <person name="Sturgill D."/>
            <person name="Sutton G."/>
            <person name="Sutton G.G."/>
            <person name="Tao W."/>
            <person name="Teichmann S."/>
            <person name="Tobari Y.N."/>
            <person name="Tomimura Y."/>
            <person name="Tsolas J.M."/>
            <person name="Valente V.L."/>
            <person name="Venter E."/>
            <person name="Venter J.C."/>
            <person name="Vicario S."/>
            <person name="Vieira F.G."/>
            <person name="Vilella A.J."/>
            <person name="Villasante A."/>
            <person name="Walenz B."/>
            <person name="Wang J."/>
            <person name="Wasserman M."/>
            <person name="Watts T."/>
            <person name="Wilson D."/>
            <person name="Wilson R.K."/>
            <person name="Wing R.A."/>
            <person name="Wolfner M.F."/>
            <person name="Wong A."/>
            <person name="Wong G.K."/>
            <person name="Wu C.I."/>
            <person name="Wu G."/>
            <person name="Yamamoto D."/>
            <person name="Yang H.P."/>
            <person name="Yang S.P."/>
            <person name="Yorke J.A."/>
            <person name="Yoshida K."/>
            <person name="Zdobnov E."/>
            <person name="Zhang P."/>
            <person name="Zhang Y."/>
            <person name="Zimin A.V."/>
            <person name="Baldwin J."/>
            <person name="Abdouelleil A."/>
            <person name="Abdulkadir J."/>
            <person name="Abebe A."/>
            <person name="Abera B."/>
            <person name="Abreu J."/>
            <person name="Acer S.C."/>
            <person name="Aftuck L."/>
            <person name="Alexander A."/>
            <person name="An P."/>
            <person name="Anderson E."/>
            <person name="Anderson S."/>
            <person name="Arachi H."/>
            <person name="Azer M."/>
            <person name="Bachantsang P."/>
            <person name="Barry A."/>
            <person name="Bayul T."/>
            <person name="Berlin A."/>
            <person name="Bessette D."/>
            <person name="Bloom T."/>
            <person name="Blye J."/>
            <person name="Boguslavskiy L."/>
            <person name="Bonnet C."/>
            <person name="Boukhgalter B."/>
            <person name="Bourzgui I."/>
            <person name="Brown A."/>
            <person name="Cahill P."/>
            <person name="Channer S."/>
            <person name="Cheshatsang Y."/>
            <person name="Chuda L."/>
            <person name="Citroen M."/>
            <person name="Collymore A."/>
            <person name="Cooke P."/>
            <person name="Costello M."/>
            <person name="D'Aco K."/>
            <person name="Daza R."/>
            <person name="De Haan G."/>
            <person name="DeGray S."/>
            <person name="DeMaso C."/>
            <person name="Dhargay N."/>
            <person name="Dooley K."/>
            <person name="Dooley E."/>
            <person name="Doricent M."/>
            <person name="Dorje P."/>
            <person name="Dorjee K."/>
            <person name="Dupes A."/>
            <person name="Elong R."/>
            <person name="Falk J."/>
            <person name="Farina A."/>
            <person name="Faro S."/>
            <person name="Ferguson D."/>
            <person name="Fisher S."/>
            <person name="Foley C.D."/>
            <person name="Franke A."/>
            <person name="Friedrich D."/>
            <person name="Gadbois L."/>
            <person name="Gearin G."/>
            <person name="Gearin C.R."/>
            <person name="Giannoukos G."/>
            <person name="Goode T."/>
            <person name="Graham J."/>
            <person name="Grandbois E."/>
            <person name="Grewal S."/>
            <person name="Gyaltsen K."/>
            <person name="Hafez N."/>
            <person name="Hagos B."/>
            <person name="Hall J."/>
            <person name="Henson C."/>
            <person name="Hollinger A."/>
            <person name="Honan T."/>
            <person name="Huard M.D."/>
            <person name="Hughes L."/>
            <person name="Hurhula B."/>
            <person name="Husby M.E."/>
            <person name="Kamat A."/>
            <person name="Kanga B."/>
            <person name="Kashin S."/>
            <person name="Khazanovich D."/>
            <person name="Kisner P."/>
            <person name="Lance K."/>
            <person name="Lara M."/>
            <person name="Lee W."/>
            <person name="Lennon N."/>
            <person name="Letendre F."/>
            <person name="LeVine R."/>
            <person name="Lipovsky A."/>
            <person name="Liu X."/>
            <person name="Liu J."/>
            <person name="Liu S."/>
            <person name="Lokyitsang T."/>
            <person name="Lokyitsang Y."/>
            <person name="Lubonja R."/>
            <person name="Lui A."/>
            <person name="MacDonald P."/>
            <person name="Magnisalis V."/>
            <person name="Maru K."/>
            <person name="Matthews C."/>
            <person name="McCusker W."/>
            <person name="McDonough S."/>
            <person name="Mehta T."/>
            <person name="Meldrim J."/>
            <person name="Meneus L."/>
            <person name="Mihai O."/>
            <person name="Mihalev A."/>
            <person name="Mihova T."/>
            <person name="Mittelman R."/>
            <person name="Mlenga V."/>
            <person name="Montmayeur A."/>
            <person name="Mulrain L."/>
            <person name="Navidi A."/>
            <person name="Naylor J."/>
            <person name="Negash T."/>
            <person name="Nguyen T."/>
            <person name="Nguyen N."/>
            <person name="Nicol R."/>
            <person name="Norbu C."/>
            <person name="Norbu N."/>
            <person name="Novod N."/>
            <person name="O'Neill B."/>
            <person name="Osman S."/>
            <person name="Markiewicz E."/>
            <person name="Oyono O.L."/>
            <person name="Patti C."/>
            <person name="Phunkhang P."/>
            <person name="Pierre F."/>
            <person name="Priest M."/>
            <person name="Raghuraman S."/>
            <person name="Rege F."/>
            <person name="Reyes R."/>
            <person name="Rise C."/>
            <person name="Rogov P."/>
            <person name="Ross K."/>
            <person name="Ryan E."/>
            <person name="Settipalli S."/>
            <person name="Shea T."/>
            <person name="Sherpa N."/>
            <person name="Shi L."/>
            <person name="Shih D."/>
            <person name="Sparrow T."/>
            <person name="Spaulding J."/>
            <person name="Stalker J."/>
            <person name="Stange-Thomann N."/>
            <person name="Stavropoulos S."/>
            <person name="Stone C."/>
            <person name="Strader C."/>
            <person name="Tesfaye S."/>
            <person name="Thomson T."/>
            <person name="Thoulutsang Y."/>
            <person name="Thoulutsang D."/>
            <person name="Topham K."/>
            <person name="Topping I."/>
            <person name="Tsamla T."/>
            <person name="Vassiliev H."/>
            <person name="Vo A."/>
            <person name="Wangchuk T."/>
            <person name="Wangdi T."/>
            <person name="Weiand M."/>
            <person name="Wilkinson J."/>
            <person name="Wilson A."/>
            <person name="Yadav S."/>
            <person name="Young G."/>
            <person name="Yu Q."/>
            <person name="Zembek L."/>
            <person name="Zhong D."/>
            <person name="Zimmer A."/>
            <person name="Zwirko Z."/>
            <person name="Jaffe D.B."/>
            <person name="Alvarez P."/>
            <person name="Brockman W."/>
            <person name="Butler J."/>
            <person name="Chin C."/>
            <person name="Gnerre S."/>
            <person name="Grabherr M."/>
            <person name="Kleber M."/>
            <person name="Mauceli E."/>
            <person name="MacCallum I."/>
        </authorList>
    </citation>
    <scope>NUCLEOTIDE SEQUENCE [LARGE SCALE GENOMIC DNA]</scope>
    <source>
        <strain evidence="3">Tai18E2 / Tucson 14021-0261.01</strain>
    </source>
</reference>
<proteinExistence type="predicted"/>
<dbReference type="SUPFAM" id="SSF49879">
    <property type="entry name" value="SMAD/FHA domain"/>
    <property type="match status" value="1"/>
</dbReference>
<dbReference type="EMBL" id="CM000162">
    <property type="protein sequence ID" value="EDX00957.1"/>
    <property type="molecule type" value="Genomic_DNA"/>
</dbReference>
<accession>B4PY84</accession>
<name>B4PY84_DROYA</name>
<feature type="domain" description="FHA" evidence="1">
    <location>
        <begin position="21"/>
        <end position="70"/>
    </location>
</feature>
<dbReference type="InterPro" id="IPR000253">
    <property type="entry name" value="FHA_dom"/>
</dbReference>
<dbReference type="CDD" id="cd00060">
    <property type="entry name" value="FHA"/>
    <property type="match status" value="1"/>
</dbReference>
<dbReference type="OMA" id="YMSRFHA"/>
<reference evidence="2 3" key="2">
    <citation type="journal article" date="2007" name="PLoS Biol.">
        <title>Principles of genome evolution in the Drosophila melanogaster species group.</title>
        <authorList>
            <person name="Ranz J.M."/>
            <person name="Maurin D."/>
            <person name="Chan Y.S."/>
            <person name="von Grotthuss M."/>
            <person name="Hillier L.W."/>
            <person name="Roote J."/>
            <person name="Ashburner M."/>
            <person name="Bergman C.M."/>
        </authorList>
    </citation>
    <scope>NUCLEOTIDE SEQUENCE [LARGE SCALE GENOMIC DNA]</scope>
    <source>
        <strain evidence="3">Tai18E2 / Tucson 14021-0261.01</strain>
    </source>
</reference>
<dbReference type="PhylomeDB" id="B4PY84"/>
<sequence length="137" mass="15296">MAYYLEHVLVGNRIQLNEGVQVLGRHSQCTCIMKYDYMSRFHALVLVKHGKIFIKELDTNNGVFINYSPERIGTEWQELSVGDDLCFGVKINGEVAVEIPVTFGIFTVKAEELHSHHSLAVVDGSNVHHTGEPSSSP</sequence>
<keyword evidence="3" id="KW-1185">Reference proteome</keyword>
<protein>
    <recommendedName>
        <fullName evidence="1">FHA domain-containing protein</fullName>
    </recommendedName>
</protein>
<gene>
    <name evidence="2" type="primary">Dyak\GE16495</name>
    <name evidence="2" type="synonym">dyak_GLEANR_17910</name>
    <name evidence="2" type="synonym">GE16495</name>
    <name evidence="2" type="ORF">Dyak_GE16495</name>
</gene>
<dbReference type="Gene3D" id="2.60.200.20">
    <property type="match status" value="1"/>
</dbReference>
<dbReference type="OrthoDB" id="552194at2759"/>
<dbReference type="PROSITE" id="PS50006">
    <property type="entry name" value="FHA_DOMAIN"/>
    <property type="match status" value="1"/>
</dbReference>
<dbReference type="eggNOG" id="KOG1801">
    <property type="taxonomic scope" value="Eukaryota"/>
</dbReference>
<dbReference type="Proteomes" id="UP000002282">
    <property type="component" value="Chromosome X"/>
</dbReference>
<organism evidence="2 3">
    <name type="scientific">Drosophila yakuba</name>
    <name type="common">Fruit fly</name>
    <dbReference type="NCBI Taxonomy" id="7245"/>
    <lineage>
        <taxon>Eukaryota</taxon>
        <taxon>Metazoa</taxon>
        <taxon>Ecdysozoa</taxon>
        <taxon>Arthropoda</taxon>
        <taxon>Hexapoda</taxon>
        <taxon>Insecta</taxon>
        <taxon>Pterygota</taxon>
        <taxon>Neoptera</taxon>
        <taxon>Endopterygota</taxon>
        <taxon>Diptera</taxon>
        <taxon>Brachycera</taxon>
        <taxon>Muscomorpha</taxon>
        <taxon>Ephydroidea</taxon>
        <taxon>Drosophilidae</taxon>
        <taxon>Drosophila</taxon>
        <taxon>Sophophora</taxon>
    </lineage>
</organism>
<dbReference type="Pfam" id="PF00498">
    <property type="entry name" value="FHA"/>
    <property type="match status" value="1"/>
</dbReference>